<dbReference type="EMBL" id="JAVALS010000002">
    <property type="protein sequence ID" value="MDP5226631.1"/>
    <property type="molecule type" value="Genomic_DNA"/>
</dbReference>
<evidence type="ECO:0000313" key="2">
    <source>
        <dbReference type="EMBL" id="MDP5226631.1"/>
    </source>
</evidence>
<accession>A0ABT9IM20</accession>
<keyword evidence="1" id="KW-0175">Coiled coil</keyword>
<evidence type="ECO:0000313" key="3">
    <source>
        <dbReference type="Proteomes" id="UP001232725"/>
    </source>
</evidence>
<comment type="caution">
    <text evidence="2">The sequence shown here is derived from an EMBL/GenBank/DDBJ whole genome shotgun (WGS) entry which is preliminary data.</text>
</comment>
<dbReference type="RefSeq" id="WP_305995673.1">
    <property type="nucleotide sequence ID" value="NZ_JAVALS010000002.1"/>
</dbReference>
<proteinExistence type="predicted"/>
<keyword evidence="3" id="KW-1185">Reference proteome</keyword>
<feature type="coiled-coil region" evidence="1">
    <location>
        <begin position="51"/>
        <end position="78"/>
    </location>
</feature>
<reference evidence="2 3" key="1">
    <citation type="submission" date="2023-08" db="EMBL/GenBank/DDBJ databases">
        <title>Arthrobacter horti sp. nov., isolated from forest soil.</title>
        <authorList>
            <person name="Park M."/>
        </authorList>
    </citation>
    <scope>NUCLEOTIDE SEQUENCE [LARGE SCALE GENOMIC DNA]</scope>
    <source>
        <strain evidence="2 3">YJM1</strain>
    </source>
</reference>
<gene>
    <name evidence="2" type="ORF">Q9R02_05620</name>
</gene>
<protein>
    <submittedName>
        <fullName evidence="2">Uncharacterized protein</fullName>
    </submittedName>
</protein>
<evidence type="ECO:0000256" key="1">
    <source>
        <dbReference type="SAM" id="Coils"/>
    </source>
</evidence>
<name>A0ABT9IM20_9MICC</name>
<dbReference type="Proteomes" id="UP001232725">
    <property type="component" value="Unassembled WGS sequence"/>
</dbReference>
<organism evidence="2 3">
    <name type="scientific">Arthrobacter horti</name>
    <dbReference type="NCBI Taxonomy" id="3068273"/>
    <lineage>
        <taxon>Bacteria</taxon>
        <taxon>Bacillati</taxon>
        <taxon>Actinomycetota</taxon>
        <taxon>Actinomycetes</taxon>
        <taxon>Micrococcales</taxon>
        <taxon>Micrococcaceae</taxon>
        <taxon>Arthrobacter</taxon>
    </lineage>
</organism>
<sequence length="207" mass="22663">MAGRKPVLSPPGTPQEILAEAQATAHSTAAFAKDVERRIRNADESVTQADLDEARSRAEWAEIQLDAAKVRAERLRVELAHKAYEDQVAAFYGTATGDESAQIEEHLATARTAITDALALVGDRNAAVYALARYVSEHLDELPKGHVTTARIDGANHAPAQAWVERGDGSKSWFTTSDQILAKLLRPLKEQLLTHRGGRHIDWLEAL</sequence>